<organism evidence="5 6">
    <name type="scientific">Sporichthya brevicatena</name>
    <dbReference type="NCBI Taxonomy" id="171442"/>
    <lineage>
        <taxon>Bacteria</taxon>
        <taxon>Bacillati</taxon>
        <taxon>Actinomycetota</taxon>
        <taxon>Actinomycetes</taxon>
        <taxon>Sporichthyales</taxon>
        <taxon>Sporichthyaceae</taxon>
        <taxon>Sporichthya</taxon>
    </lineage>
</organism>
<dbReference type="InterPro" id="IPR036390">
    <property type="entry name" value="WH_DNA-bd_sf"/>
</dbReference>
<dbReference type="Pfam" id="PF13280">
    <property type="entry name" value="WYL"/>
    <property type="match status" value="1"/>
</dbReference>
<dbReference type="PROSITE" id="PS52050">
    <property type="entry name" value="WYL"/>
    <property type="match status" value="1"/>
</dbReference>
<dbReference type="EMBL" id="BAAAHE010000008">
    <property type="protein sequence ID" value="GAA0611775.1"/>
    <property type="molecule type" value="Genomic_DNA"/>
</dbReference>
<name>A0ABN1GHP6_9ACTN</name>
<keyword evidence="1" id="KW-0805">Transcription regulation</keyword>
<evidence type="ECO:0000313" key="5">
    <source>
        <dbReference type="EMBL" id="GAA0611775.1"/>
    </source>
</evidence>
<evidence type="ECO:0000256" key="1">
    <source>
        <dbReference type="ARBA" id="ARBA00023015"/>
    </source>
</evidence>
<keyword evidence="3" id="KW-0804">Transcription</keyword>
<proteinExistence type="predicted"/>
<dbReference type="InterPro" id="IPR026881">
    <property type="entry name" value="WYL_dom"/>
</dbReference>
<dbReference type="PROSITE" id="PS51000">
    <property type="entry name" value="HTH_DEOR_2"/>
    <property type="match status" value="1"/>
</dbReference>
<dbReference type="Proteomes" id="UP001500957">
    <property type="component" value="Unassembled WGS sequence"/>
</dbReference>
<reference evidence="5 6" key="1">
    <citation type="journal article" date="2019" name="Int. J. Syst. Evol. Microbiol.">
        <title>The Global Catalogue of Microorganisms (GCM) 10K type strain sequencing project: providing services to taxonomists for standard genome sequencing and annotation.</title>
        <authorList>
            <consortium name="The Broad Institute Genomics Platform"/>
            <consortium name="The Broad Institute Genome Sequencing Center for Infectious Disease"/>
            <person name="Wu L."/>
            <person name="Ma J."/>
        </authorList>
    </citation>
    <scope>NUCLEOTIDE SEQUENCE [LARGE SCALE GENOMIC DNA]</scope>
    <source>
        <strain evidence="5 6">JCM 10671</strain>
    </source>
</reference>
<dbReference type="InterPro" id="IPR018356">
    <property type="entry name" value="Tscrpt_reg_HTH_DeoR_CS"/>
</dbReference>
<dbReference type="PROSITE" id="PS00894">
    <property type="entry name" value="HTH_DEOR_1"/>
    <property type="match status" value="1"/>
</dbReference>
<feature type="domain" description="HTH deoR-type" evidence="4">
    <location>
        <begin position="4"/>
        <end position="59"/>
    </location>
</feature>
<dbReference type="PIRSF" id="PIRSF016838">
    <property type="entry name" value="PafC"/>
    <property type="match status" value="1"/>
</dbReference>
<evidence type="ECO:0000259" key="4">
    <source>
        <dbReference type="PROSITE" id="PS51000"/>
    </source>
</evidence>
<dbReference type="InterPro" id="IPR001034">
    <property type="entry name" value="DeoR_HTH"/>
</dbReference>
<dbReference type="InterPro" id="IPR028349">
    <property type="entry name" value="PafC-like"/>
</dbReference>
<dbReference type="InterPro" id="IPR013196">
    <property type="entry name" value="HTH_11"/>
</dbReference>
<accession>A0ABN1GHP6</accession>
<dbReference type="RefSeq" id="WP_344602696.1">
    <property type="nucleotide sequence ID" value="NZ_BAAAHE010000008.1"/>
</dbReference>
<dbReference type="Gene3D" id="1.10.10.10">
    <property type="entry name" value="Winged helix-like DNA-binding domain superfamily/Winged helix DNA-binding domain"/>
    <property type="match status" value="1"/>
</dbReference>
<dbReference type="InterPro" id="IPR051534">
    <property type="entry name" value="CBASS_pafABC_assoc_protein"/>
</dbReference>
<comment type="caution">
    <text evidence="5">The sequence shown here is derived from an EMBL/GenBank/DDBJ whole genome shotgun (WGS) entry which is preliminary data.</text>
</comment>
<dbReference type="Pfam" id="PF08279">
    <property type="entry name" value="HTH_11"/>
    <property type="match status" value="1"/>
</dbReference>
<protein>
    <submittedName>
        <fullName evidence="5">YafY family protein</fullName>
    </submittedName>
</protein>
<dbReference type="PANTHER" id="PTHR34580">
    <property type="match status" value="1"/>
</dbReference>
<keyword evidence="6" id="KW-1185">Reference proteome</keyword>
<evidence type="ECO:0000256" key="3">
    <source>
        <dbReference type="ARBA" id="ARBA00023163"/>
    </source>
</evidence>
<dbReference type="PANTHER" id="PTHR34580:SF3">
    <property type="entry name" value="PROTEIN PAFB"/>
    <property type="match status" value="1"/>
</dbReference>
<dbReference type="InterPro" id="IPR036388">
    <property type="entry name" value="WH-like_DNA-bd_sf"/>
</dbReference>
<evidence type="ECO:0000256" key="2">
    <source>
        <dbReference type="ARBA" id="ARBA00023125"/>
    </source>
</evidence>
<dbReference type="InterPro" id="IPR057727">
    <property type="entry name" value="WCX_dom"/>
</dbReference>
<dbReference type="SUPFAM" id="SSF46785">
    <property type="entry name" value="Winged helix' DNA-binding domain"/>
    <property type="match status" value="1"/>
</dbReference>
<sequence>MANTSSRTLRLLSLLQAHRHWRGSELAERLGVSERTLRRDVDRLRELGYDVDATPGVDGGYQLRAGSALPPLVVDDEEAVALAVGMQAATDGAVPGLEEVSVRALGKVVQVLPPRLRRRVETLRAMTVPATWGPSSGGPSVDTEALVVVAQACRDGERLRFDYTAREAEETARHVEPHRVVKLGRRWYLAAWDVERADWRSFRLDRLRNPRGTGARFAPRTPPGGDAAEYVKSSIVGLREPQRVVAEVEAPADRVRVRIGRWALVTPVDDERCRVEMTADQFEWPAMALGSLGAEFRVVEPDELRVYLRDWSERFGRATA</sequence>
<keyword evidence="2" id="KW-0238">DNA-binding</keyword>
<dbReference type="Pfam" id="PF25583">
    <property type="entry name" value="WCX"/>
    <property type="match status" value="1"/>
</dbReference>
<gene>
    <name evidence="5" type="ORF">GCM10009547_12270</name>
</gene>
<evidence type="ECO:0000313" key="6">
    <source>
        <dbReference type="Proteomes" id="UP001500957"/>
    </source>
</evidence>